<dbReference type="InterPro" id="IPR003018">
    <property type="entry name" value="GAF"/>
</dbReference>
<comment type="caution">
    <text evidence="10">The sequence shown here is derived from an EMBL/GenBank/DDBJ whole genome shotgun (WGS) entry which is preliminary data.</text>
</comment>
<dbReference type="SMART" id="SM00065">
    <property type="entry name" value="GAF"/>
    <property type="match status" value="1"/>
</dbReference>
<dbReference type="PANTHER" id="PTHR32071">
    <property type="entry name" value="TRANSCRIPTIONAL REGULATORY PROTEIN"/>
    <property type="match status" value="1"/>
</dbReference>
<dbReference type="Pfam" id="PF25601">
    <property type="entry name" value="AAA_lid_14"/>
    <property type="match status" value="1"/>
</dbReference>
<dbReference type="PRINTS" id="PR01590">
    <property type="entry name" value="HTHFIS"/>
</dbReference>
<dbReference type="SUPFAM" id="SSF46689">
    <property type="entry name" value="Homeodomain-like"/>
    <property type="match status" value="1"/>
</dbReference>
<dbReference type="InterPro" id="IPR002197">
    <property type="entry name" value="HTH_Fis"/>
</dbReference>
<organism evidence="10 11">
    <name type="scientific">Ancylobacter amanitiformis</name>
    <dbReference type="NCBI Taxonomy" id="217069"/>
    <lineage>
        <taxon>Bacteria</taxon>
        <taxon>Pseudomonadati</taxon>
        <taxon>Pseudomonadota</taxon>
        <taxon>Alphaproteobacteria</taxon>
        <taxon>Hyphomicrobiales</taxon>
        <taxon>Xanthobacteraceae</taxon>
        <taxon>Ancylobacter</taxon>
    </lineage>
</organism>
<keyword evidence="2" id="KW-0067">ATP-binding</keyword>
<dbReference type="Pfam" id="PF02954">
    <property type="entry name" value="HTH_8"/>
    <property type="match status" value="1"/>
</dbReference>
<evidence type="ECO:0000256" key="5">
    <source>
        <dbReference type="ARBA" id="ARBA00023125"/>
    </source>
</evidence>
<keyword evidence="1" id="KW-0547">Nucleotide-binding</keyword>
<dbReference type="InterPro" id="IPR025944">
    <property type="entry name" value="Sigma_54_int_dom_CS"/>
</dbReference>
<evidence type="ECO:0000256" key="3">
    <source>
        <dbReference type="ARBA" id="ARBA00023012"/>
    </source>
</evidence>
<dbReference type="InterPro" id="IPR025662">
    <property type="entry name" value="Sigma_54_int_dom_ATP-bd_1"/>
</dbReference>
<proteinExistence type="predicted"/>
<dbReference type="SMART" id="SM00382">
    <property type="entry name" value="AAA"/>
    <property type="match status" value="1"/>
</dbReference>
<dbReference type="PROSITE" id="PS00675">
    <property type="entry name" value="SIGMA54_INTERACT_1"/>
    <property type="match status" value="1"/>
</dbReference>
<dbReference type="Proteomes" id="UP001235094">
    <property type="component" value="Unassembled WGS sequence"/>
</dbReference>
<dbReference type="InterPro" id="IPR029016">
    <property type="entry name" value="GAF-like_dom_sf"/>
</dbReference>
<dbReference type="InterPro" id="IPR058031">
    <property type="entry name" value="AAA_lid_NorR"/>
</dbReference>
<dbReference type="EMBL" id="JAUSVR010000001">
    <property type="protein sequence ID" value="MDQ0509460.1"/>
    <property type="molecule type" value="Genomic_DNA"/>
</dbReference>
<evidence type="ECO:0000256" key="1">
    <source>
        <dbReference type="ARBA" id="ARBA00022741"/>
    </source>
</evidence>
<keyword evidence="8" id="KW-0175">Coiled coil</keyword>
<evidence type="ECO:0000259" key="9">
    <source>
        <dbReference type="PROSITE" id="PS50045"/>
    </source>
</evidence>
<reference evidence="10 11" key="1">
    <citation type="submission" date="2023-07" db="EMBL/GenBank/DDBJ databases">
        <title>Genomic Encyclopedia of Type Strains, Phase IV (KMG-IV): sequencing the most valuable type-strain genomes for metagenomic binning, comparative biology and taxonomic classification.</title>
        <authorList>
            <person name="Goeker M."/>
        </authorList>
    </citation>
    <scope>NUCLEOTIDE SEQUENCE [LARGE SCALE GENOMIC DNA]</scope>
    <source>
        <strain evidence="10 11">DSM 15561</strain>
    </source>
</reference>
<dbReference type="SUPFAM" id="SSF55781">
    <property type="entry name" value="GAF domain-like"/>
    <property type="match status" value="1"/>
</dbReference>
<sequence length="562" mass="60772">MSEPENVPKSLISPLISPPDLFVRDPLGVIEELIELTTALSTERRLESVISAVVSSARRLTHADGGRVLVLDRTGRELYCIVGQNDGAPDAAGLVQPVALYRAGGGFHMEDPSAYAAVTGRMVNLADVRAYSGFDFAELYRREARGSFRTRSFLVLPLRSLEGVTLGVLQLTNTRLEAGGAPVALTPPFERIVRAFAAHAAVAISNARLFEENRQLIRQLDRANADLALENSRLRSGIGAGKGVIGESPAFQSAVALLRRAAPADVPVLLLGETGTGKEVFAKLLHSLGPRKGKALVVQNCAALPENLLESELFGYRKGAFSGAHMDKKGLVHEAHGGTLFLDEIGDMPLGLQAKILRLLGQGEARRVGDTRTENVDVRIVAATNADLPAKIASGQFREDLYYRLSVFPITLPALRERPSDIPALIEHFLGRACEAIGRAPPALSPGVLDVLMKWRFPGNVRELKNILERAILLCDGGRLELGHLPPELRSDPAIPAPVPPAHPQAGGGLRTMVQCYEAALIEVQLRESGWNQSRAAGLLKISRRSLVDKVQRYAIRQPERA</sequence>
<feature type="domain" description="Sigma-54 factor interaction" evidence="9">
    <location>
        <begin position="244"/>
        <end position="473"/>
    </location>
</feature>
<dbReference type="InterPro" id="IPR003593">
    <property type="entry name" value="AAA+_ATPase"/>
</dbReference>
<evidence type="ECO:0000256" key="4">
    <source>
        <dbReference type="ARBA" id="ARBA00023015"/>
    </source>
</evidence>
<dbReference type="InterPro" id="IPR002078">
    <property type="entry name" value="Sigma_54_int"/>
</dbReference>
<dbReference type="PROSITE" id="PS00676">
    <property type="entry name" value="SIGMA54_INTERACT_2"/>
    <property type="match status" value="1"/>
</dbReference>
<evidence type="ECO:0000313" key="10">
    <source>
        <dbReference type="EMBL" id="MDQ0509460.1"/>
    </source>
</evidence>
<evidence type="ECO:0000256" key="7">
    <source>
        <dbReference type="ARBA" id="ARBA00023163"/>
    </source>
</evidence>
<dbReference type="Gene3D" id="3.40.50.300">
    <property type="entry name" value="P-loop containing nucleotide triphosphate hydrolases"/>
    <property type="match status" value="1"/>
</dbReference>
<gene>
    <name evidence="10" type="ORF">QOZ99_000337</name>
</gene>
<dbReference type="Gene3D" id="1.10.10.60">
    <property type="entry name" value="Homeodomain-like"/>
    <property type="match status" value="1"/>
</dbReference>
<accession>A0ABU0LLC4</accession>
<dbReference type="Gene3D" id="1.10.8.60">
    <property type="match status" value="1"/>
</dbReference>
<name>A0ABU0LLC4_9HYPH</name>
<dbReference type="InterPro" id="IPR025943">
    <property type="entry name" value="Sigma_54_int_dom_ATP-bd_2"/>
</dbReference>
<dbReference type="Pfam" id="PF00158">
    <property type="entry name" value="Sigma54_activat"/>
    <property type="match status" value="1"/>
</dbReference>
<dbReference type="Gene3D" id="3.30.450.40">
    <property type="match status" value="1"/>
</dbReference>
<evidence type="ECO:0000256" key="6">
    <source>
        <dbReference type="ARBA" id="ARBA00023159"/>
    </source>
</evidence>
<keyword evidence="6" id="KW-0010">Activator</keyword>
<dbReference type="PROSITE" id="PS50045">
    <property type="entry name" value="SIGMA54_INTERACT_4"/>
    <property type="match status" value="1"/>
</dbReference>
<dbReference type="CDD" id="cd00009">
    <property type="entry name" value="AAA"/>
    <property type="match status" value="1"/>
</dbReference>
<dbReference type="SUPFAM" id="SSF52540">
    <property type="entry name" value="P-loop containing nucleoside triphosphate hydrolases"/>
    <property type="match status" value="1"/>
</dbReference>
<dbReference type="PROSITE" id="PS00688">
    <property type="entry name" value="SIGMA54_INTERACT_3"/>
    <property type="match status" value="1"/>
</dbReference>
<dbReference type="InterPro" id="IPR027417">
    <property type="entry name" value="P-loop_NTPase"/>
</dbReference>
<dbReference type="Pfam" id="PF01590">
    <property type="entry name" value="GAF"/>
    <property type="match status" value="1"/>
</dbReference>
<protein>
    <submittedName>
        <fullName evidence="10">Sigma-54-dependent transcriptional regulator</fullName>
    </submittedName>
</protein>
<evidence type="ECO:0000256" key="2">
    <source>
        <dbReference type="ARBA" id="ARBA00022840"/>
    </source>
</evidence>
<dbReference type="RefSeq" id="WP_306888145.1">
    <property type="nucleotide sequence ID" value="NZ_JAUSVR010000001.1"/>
</dbReference>
<evidence type="ECO:0000256" key="8">
    <source>
        <dbReference type="SAM" id="Coils"/>
    </source>
</evidence>
<evidence type="ECO:0000313" key="11">
    <source>
        <dbReference type="Proteomes" id="UP001235094"/>
    </source>
</evidence>
<keyword evidence="7" id="KW-0804">Transcription</keyword>
<dbReference type="InterPro" id="IPR009057">
    <property type="entry name" value="Homeodomain-like_sf"/>
</dbReference>
<keyword evidence="11" id="KW-1185">Reference proteome</keyword>
<keyword evidence="4" id="KW-0805">Transcription regulation</keyword>
<keyword evidence="3" id="KW-0902">Two-component regulatory system</keyword>
<dbReference type="PANTHER" id="PTHR32071:SF122">
    <property type="entry name" value="SIGMA FACTOR"/>
    <property type="match status" value="1"/>
</dbReference>
<keyword evidence="5" id="KW-0238">DNA-binding</keyword>
<feature type="coiled-coil region" evidence="8">
    <location>
        <begin position="206"/>
        <end position="233"/>
    </location>
</feature>